<dbReference type="InterPro" id="IPR029026">
    <property type="entry name" value="tRNA_m1G_MTases_N"/>
</dbReference>
<evidence type="ECO:0000313" key="16">
    <source>
        <dbReference type="Proteomes" id="UP000237883"/>
    </source>
</evidence>
<evidence type="ECO:0000256" key="3">
    <source>
        <dbReference type="ARBA" id="ARBA00012328"/>
    </source>
</evidence>
<keyword evidence="16" id="KW-1185">Reference proteome</keyword>
<comment type="subcellular location">
    <subcellularLocation>
        <location evidence="1 12">Cytoplasm</location>
    </subcellularLocation>
</comment>
<dbReference type="InterPro" id="IPR006700">
    <property type="entry name" value="RsmE"/>
</dbReference>
<evidence type="ECO:0000256" key="10">
    <source>
        <dbReference type="ARBA" id="ARBA00025699"/>
    </source>
</evidence>
<evidence type="ECO:0000256" key="9">
    <source>
        <dbReference type="ARBA" id="ARBA00022691"/>
    </source>
</evidence>
<evidence type="ECO:0000313" key="15">
    <source>
        <dbReference type="EMBL" id="AVM48151.1"/>
    </source>
</evidence>
<dbReference type="Pfam" id="PF04452">
    <property type="entry name" value="Methyltrans_RNA"/>
    <property type="match status" value="1"/>
</dbReference>
<dbReference type="InterPro" id="IPR046886">
    <property type="entry name" value="RsmE_MTase_dom"/>
</dbReference>
<dbReference type="InterPro" id="IPR046887">
    <property type="entry name" value="RsmE_PUA-like"/>
</dbReference>
<gene>
    <name evidence="15" type="ORF">C5Q96_04550</name>
</gene>
<dbReference type="InterPro" id="IPR029028">
    <property type="entry name" value="Alpha/beta_knot_MTases"/>
</dbReference>
<dbReference type="EMBL" id="CP027228">
    <property type="protein sequence ID" value="AVM48151.1"/>
    <property type="molecule type" value="Genomic_DNA"/>
</dbReference>
<dbReference type="GO" id="GO:0070475">
    <property type="term" value="P:rRNA base methylation"/>
    <property type="evidence" value="ECO:0007669"/>
    <property type="project" value="TreeGrafter"/>
</dbReference>
<keyword evidence="5 12" id="KW-0963">Cytoplasm</keyword>
<dbReference type="CDD" id="cd18084">
    <property type="entry name" value="RsmE-like"/>
    <property type="match status" value="1"/>
</dbReference>
<keyword evidence="8 12" id="KW-0808">Transferase</keyword>
<dbReference type="Proteomes" id="UP000237883">
    <property type="component" value="Chromosome"/>
</dbReference>
<evidence type="ECO:0000256" key="5">
    <source>
        <dbReference type="ARBA" id="ARBA00022490"/>
    </source>
</evidence>
<evidence type="ECO:0000256" key="4">
    <source>
        <dbReference type="ARBA" id="ARBA00013673"/>
    </source>
</evidence>
<evidence type="ECO:0000256" key="1">
    <source>
        <dbReference type="ARBA" id="ARBA00004496"/>
    </source>
</evidence>
<evidence type="ECO:0000256" key="8">
    <source>
        <dbReference type="ARBA" id="ARBA00022679"/>
    </source>
</evidence>
<feature type="domain" description="Ribosomal RNA small subunit methyltransferase E methyltransferase" evidence="13">
    <location>
        <begin position="71"/>
        <end position="240"/>
    </location>
</feature>
<evidence type="ECO:0000256" key="6">
    <source>
        <dbReference type="ARBA" id="ARBA00022552"/>
    </source>
</evidence>
<dbReference type="PANTHER" id="PTHR30027:SF3">
    <property type="entry name" value="16S RRNA (URACIL(1498)-N(3))-METHYLTRANSFERASE"/>
    <property type="match status" value="1"/>
</dbReference>
<feature type="domain" description="Ribosomal RNA small subunit methyltransferase E PUA-like" evidence="14">
    <location>
        <begin position="18"/>
        <end position="62"/>
    </location>
</feature>
<evidence type="ECO:0000259" key="13">
    <source>
        <dbReference type="Pfam" id="PF04452"/>
    </source>
</evidence>
<dbReference type="SUPFAM" id="SSF88697">
    <property type="entry name" value="PUA domain-like"/>
    <property type="match status" value="1"/>
</dbReference>
<name>A0A2S0L4F4_9FIRM</name>
<keyword evidence="6 12" id="KW-0698">rRNA processing</keyword>
<reference evidence="16" key="1">
    <citation type="submission" date="2018-02" db="EMBL/GenBank/DDBJ databases">
        <authorList>
            <person name="Holder M.E."/>
            <person name="Ajami N.J."/>
            <person name="Petrosino J.F."/>
        </authorList>
    </citation>
    <scope>NUCLEOTIDE SEQUENCE [LARGE SCALE GENOMIC DNA]</scope>
    <source>
        <strain evidence="16">CCUG 47132</strain>
    </source>
</reference>
<proteinExistence type="inferred from homology"/>
<organism evidence="15 16">
    <name type="scientific">Mogibacterium diversum</name>
    <dbReference type="NCBI Taxonomy" id="114527"/>
    <lineage>
        <taxon>Bacteria</taxon>
        <taxon>Bacillati</taxon>
        <taxon>Bacillota</taxon>
        <taxon>Clostridia</taxon>
        <taxon>Peptostreptococcales</taxon>
        <taxon>Anaerovoracaceae</taxon>
        <taxon>Mogibacterium</taxon>
    </lineage>
</organism>
<dbReference type="Pfam" id="PF20260">
    <property type="entry name" value="PUA_4"/>
    <property type="match status" value="1"/>
</dbReference>
<evidence type="ECO:0000256" key="11">
    <source>
        <dbReference type="ARBA" id="ARBA00047944"/>
    </source>
</evidence>
<evidence type="ECO:0000256" key="12">
    <source>
        <dbReference type="PIRNR" id="PIRNR015601"/>
    </source>
</evidence>
<accession>A0A2S0L4F4</accession>
<comment type="function">
    <text evidence="10 12">Specifically methylates the N3 position of the uracil ring of uridine 1498 (m3U1498) in 16S rRNA. Acts on the fully assembled 30S ribosomal subunit.</text>
</comment>
<sequence>MQQYFIYGSPSAETIEITDKDTIKHMFQVMRLRAGDEVVLVFPDGIKRRAEVVDAESRTMRIVEELDENVELPVQVTIACGFPKGDKFATIAQKATELGAAEIYGFPADRSVVKWDDKKLTKLAEKLEKVVQGAAEQSKRNIVPSINLVANKKEFVDSFTEYDKVFVAYEEAAKEGEKSALAKALLEVSAGEKLLFVFGPEGGITDKEIEAFTEAGAVCVGLGPRIMRAETAPMYALSAVSYALELSKEK</sequence>
<dbReference type="PIRSF" id="PIRSF015601">
    <property type="entry name" value="MTase_slr0722"/>
    <property type="match status" value="1"/>
</dbReference>
<dbReference type="RefSeq" id="WP_106057225.1">
    <property type="nucleotide sequence ID" value="NZ_CP027228.1"/>
</dbReference>
<dbReference type="SUPFAM" id="SSF75217">
    <property type="entry name" value="alpha/beta knot"/>
    <property type="match status" value="1"/>
</dbReference>
<dbReference type="NCBIfam" id="TIGR00046">
    <property type="entry name" value="RsmE family RNA methyltransferase"/>
    <property type="match status" value="1"/>
</dbReference>
<dbReference type="OrthoDB" id="9815641at2"/>
<dbReference type="GO" id="GO:0005737">
    <property type="term" value="C:cytoplasm"/>
    <property type="evidence" value="ECO:0007669"/>
    <property type="project" value="UniProtKB-SubCell"/>
</dbReference>
<protein>
    <recommendedName>
        <fullName evidence="4 12">Ribosomal RNA small subunit methyltransferase E</fullName>
        <ecNumber evidence="3 12">2.1.1.193</ecNumber>
    </recommendedName>
</protein>
<evidence type="ECO:0000256" key="7">
    <source>
        <dbReference type="ARBA" id="ARBA00022603"/>
    </source>
</evidence>
<comment type="similarity">
    <text evidence="2 12">Belongs to the RNA methyltransferase RsmE family.</text>
</comment>
<dbReference type="EC" id="2.1.1.193" evidence="3 12"/>
<dbReference type="PANTHER" id="PTHR30027">
    <property type="entry name" value="RIBOSOMAL RNA SMALL SUBUNIT METHYLTRANSFERASE E"/>
    <property type="match status" value="1"/>
</dbReference>
<dbReference type="AlphaFoldDB" id="A0A2S0L4F4"/>
<comment type="catalytic activity">
    <reaction evidence="11 12">
        <text>uridine(1498) in 16S rRNA + S-adenosyl-L-methionine = N(3)-methyluridine(1498) in 16S rRNA + S-adenosyl-L-homocysteine + H(+)</text>
        <dbReference type="Rhea" id="RHEA:42920"/>
        <dbReference type="Rhea" id="RHEA-COMP:10283"/>
        <dbReference type="Rhea" id="RHEA-COMP:10284"/>
        <dbReference type="ChEBI" id="CHEBI:15378"/>
        <dbReference type="ChEBI" id="CHEBI:57856"/>
        <dbReference type="ChEBI" id="CHEBI:59789"/>
        <dbReference type="ChEBI" id="CHEBI:65315"/>
        <dbReference type="ChEBI" id="CHEBI:74502"/>
        <dbReference type="EC" id="2.1.1.193"/>
    </reaction>
</comment>
<dbReference type="FunFam" id="3.40.1280.10:FF:000020">
    <property type="entry name" value="Ribosomal RNA small subunit methyltransferase E"/>
    <property type="match status" value="1"/>
</dbReference>
<dbReference type="GeneID" id="78391528"/>
<dbReference type="GO" id="GO:0070042">
    <property type="term" value="F:rRNA (uridine-N3-)-methyltransferase activity"/>
    <property type="evidence" value="ECO:0007669"/>
    <property type="project" value="TreeGrafter"/>
</dbReference>
<keyword evidence="7 12" id="KW-0489">Methyltransferase</keyword>
<dbReference type="Gene3D" id="3.40.1280.10">
    <property type="match status" value="1"/>
</dbReference>
<dbReference type="KEGG" id="mdv:C5Q96_04550"/>
<evidence type="ECO:0000256" key="2">
    <source>
        <dbReference type="ARBA" id="ARBA00005528"/>
    </source>
</evidence>
<dbReference type="InterPro" id="IPR015947">
    <property type="entry name" value="PUA-like_sf"/>
</dbReference>
<dbReference type="NCBIfam" id="NF008691">
    <property type="entry name" value="PRK11713.1-4"/>
    <property type="match status" value="1"/>
</dbReference>
<keyword evidence="9 12" id="KW-0949">S-adenosyl-L-methionine</keyword>
<evidence type="ECO:0000259" key="14">
    <source>
        <dbReference type="Pfam" id="PF20260"/>
    </source>
</evidence>